<dbReference type="Proteomes" id="UP000805193">
    <property type="component" value="Unassembled WGS sequence"/>
</dbReference>
<proteinExistence type="predicted"/>
<organism evidence="1 2">
    <name type="scientific">Ixodes persulcatus</name>
    <name type="common">Taiga tick</name>
    <dbReference type="NCBI Taxonomy" id="34615"/>
    <lineage>
        <taxon>Eukaryota</taxon>
        <taxon>Metazoa</taxon>
        <taxon>Ecdysozoa</taxon>
        <taxon>Arthropoda</taxon>
        <taxon>Chelicerata</taxon>
        <taxon>Arachnida</taxon>
        <taxon>Acari</taxon>
        <taxon>Parasitiformes</taxon>
        <taxon>Ixodida</taxon>
        <taxon>Ixodoidea</taxon>
        <taxon>Ixodidae</taxon>
        <taxon>Ixodinae</taxon>
        <taxon>Ixodes</taxon>
    </lineage>
</organism>
<name>A0AC60PD93_IXOPE</name>
<dbReference type="EMBL" id="JABSTQ010010804">
    <property type="protein sequence ID" value="KAG0417765.1"/>
    <property type="molecule type" value="Genomic_DNA"/>
</dbReference>
<accession>A0AC60PD93</accession>
<gene>
    <name evidence="1" type="ORF">HPB47_005368</name>
</gene>
<evidence type="ECO:0000313" key="1">
    <source>
        <dbReference type="EMBL" id="KAG0417765.1"/>
    </source>
</evidence>
<sequence length="545" mass="60490">MGPLWANSVFRFEDGNGRLLNHVTAAKGVSQQIVERVIMRQDLATLLAADFLQAAAQVSAAGPSASCEAGRVLRDCTAEMNAPGGVAASLVMEKPLQLNPFDSASPHCSIEVPRNCVSPTHSSVAESDATYSPSRSAEGFESDGQTASSPPAPENERQFLVFESCLRELFRTCQECSRNCQNDITSQGTLITVVSICPLEHVRKWSSQPIINGRGAGNILLTSHLLFSGAEVTNTLRMLRHMNVEVMSDQTYIYQNALLFPAVDKIWLQEQQELISQLDSQEVDITADGRFDSPGFSAKYLTYSAHVQQINKILHSVQVQLGESERAMASVNMEKEGLMKQLEFFKEKCIHIRSLGTDRHPAIRKHMETQQPGIVHYFDIWHISKSVKKKMAAASKRAGCQELQMWVQATTNHLYYSAKAGAGDKKLTVDVWLSLQNHAINEHTGHGGSYPRCLHNEIPESTRKWMDPSRFLFFQLRVLILTHALSADSQAYDHLKKITGDKRLLKDVGQMSPHGQTYALEAFYSVLINFAPKSQAFSPAGMLAR</sequence>
<reference evidence="1 2" key="1">
    <citation type="journal article" date="2020" name="Cell">
        <title>Large-Scale Comparative Analyses of Tick Genomes Elucidate Their Genetic Diversity and Vector Capacities.</title>
        <authorList>
            <consortium name="Tick Genome and Microbiome Consortium (TIGMIC)"/>
            <person name="Jia N."/>
            <person name="Wang J."/>
            <person name="Shi W."/>
            <person name="Du L."/>
            <person name="Sun Y."/>
            <person name="Zhan W."/>
            <person name="Jiang J.F."/>
            <person name="Wang Q."/>
            <person name="Zhang B."/>
            <person name="Ji P."/>
            <person name="Bell-Sakyi L."/>
            <person name="Cui X.M."/>
            <person name="Yuan T.T."/>
            <person name="Jiang B.G."/>
            <person name="Yang W.F."/>
            <person name="Lam T.T."/>
            <person name="Chang Q.C."/>
            <person name="Ding S.J."/>
            <person name="Wang X.J."/>
            <person name="Zhu J.G."/>
            <person name="Ruan X.D."/>
            <person name="Zhao L."/>
            <person name="Wei J.T."/>
            <person name="Ye R.Z."/>
            <person name="Que T.C."/>
            <person name="Du C.H."/>
            <person name="Zhou Y.H."/>
            <person name="Cheng J.X."/>
            <person name="Dai P.F."/>
            <person name="Guo W.B."/>
            <person name="Han X.H."/>
            <person name="Huang E.J."/>
            <person name="Li L.F."/>
            <person name="Wei W."/>
            <person name="Gao Y.C."/>
            <person name="Liu J.Z."/>
            <person name="Shao H.Z."/>
            <person name="Wang X."/>
            <person name="Wang C.C."/>
            <person name="Yang T.C."/>
            <person name="Huo Q.B."/>
            <person name="Li W."/>
            <person name="Chen H.Y."/>
            <person name="Chen S.E."/>
            <person name="Zhou L.G."/>
            <person name="Ni X.B."/>
            <person name="Tian J.H."/>
            <person name="Sheng Y."/>
            <person name="Liu T."/>
            <person name="Pan Y.S."/>
            <person name="Xia L.Y."/>
            <person name="Li J."/>
            <person name="Zhao F."/>
            <person name="Cao W.C."/>
        </authorList>
    </citation>
    <scope>NUCLEOTIDE SEQUENCE [LARGE SCALE GENOMIC DNA]</scope>
    <source>
        <strain evidence="1">Iper-2018</strain>
    </source>
</reference>
<comment type="caution">
    <text evidence="1">The sequence shown here is derived from an EMBL/GenBank/DDBJ whole genome shotgun (WGS) entry which is preliminary data.</text>
</comment>
<keyword evidence="2" id="KW-1185">Reference proteome</keyword>
<protein>
    <submittedName>
        <fullName evidence="1">Uncharacterized protein</fullName>
    </submittedName>
</protein>
<evidence type="ECO:0000313" key="2">
    <source>
        <dbReference type="Proteomes" id="UP000805193"/>
    </source>
</evidence>